<reference evidence="15 16" key="1">
    <citation type="submission" date="2024-02" db="EMBL/GenBank/DDBJ databases">
        <title>De novo assembly and annotation of 12 fungi associated with fruit tree decline syndrome in Ontario, Canada.</title>
        <authorList>
            <person name="Sulman M."/>
            <person name="Ellouze W."/>
            <person name="Ilyukhin E."/>
        </authorList>
    </citation>
    <scope>NUCLEOTIDE SEQUENCE [LARGE SCALE GENOMIC DNA]</scope>
    <source>
        <strain evidence="15 16">M97-236</strain>
    </source>
</reference>
<evidence type="ECO:0000256" key="7">
    <source>
        <dbReference type="ARBA" id="ARBA00023146"/>
    </source>
</evidence>
<dbReference type="InterPro" id="IPR002302">
    <property type="entry name" value="Leu-tRNA-ligase"/>
</dbReference>
<dbReference type="Pfam" id="PF08264">
    <property type="entry name" value="Anticodon_1"/>
    <property type="match status" value="1"/>
</dbReference>
<evidence type="ECO:0000259" key="14">
    <source>
        <dbReference type="Pfam" id="PF13603"/>
    </source>
</evidence>
<evidence type="ECO:0000259" key="13">
    <source>
        <dbReference type="Pfam" id="PF09334"/>
    </source>
</evidence>
<dbReference type="Proteomes" id="UP001521222">
    <property type="component" value="Unassembled WGS sequence"/>
</dbReference>
<keyword evidence="5 10" id="KW-0067">ATP-binding</keyword>
<dbReference type="InterPro" id="IPR014729">
    <property type="entry name" value="Rossmann-like_a/b/a_fold"/>
</dbReference>
<feature type="domain" description="Aminoacyl-tRNA synthetase class Ia" evidence="11">
    <location>
        <begin position="474"/>
        <end position="642"/>
    </location>
</feature>
<feature type="domain" description="Methionyl/Valyl/Leucyl/Isoleucyl-tRNA synthetase anticodon-binding" evidence="12">
    <location>
        <begin position="799"/>
        <end position="934"/>
    </location>
</feature>
<evidence type="ECO:0000256" key="1">
    <source>
        <dbReference type="ARBA" id="ARBA00005594"/>
    </source>
</evidence>
<evidence type="ECO:0000256" key="9">
    <source>
        <dbReference type="ARBA" id="ARBA00047469"/>
    </source>
</evidence>
<feature type="domain" description="Leucyl-tRNA synthetase editing" evidence="14">
    <location>
        <begin position="263"/>
        <end position="459"/>
    </location>
</feature>
<keyword evidence="3 10" id="KW-0436">Ligase</keyword>
<dbReference type="NCBIfam" id="TIGR00396">
    <property type="entry name" value="leuS_bact"/>
    <property type="match status" value="1"/>
</dbReference>
<dbReference type="EMBL" id="JAKIXB020000006">
    <property type="protein sequence ID" value="KAL1607317.1"/>
    <property type="molecule type" value="Genomic_DNA"/>
</dbReference>
<dbReference type="PANTHER" id="PTHR43740">
    <property type="entry name" value="LEUCYL-TRNA SYNTHETASE"/>
    <property type="match status" value="1"/>
</dbReference>
<accession>A0ABR3RTP7</accession>
<protein>
    <recommendedName>
        <fullName evidence="2">leucine--tRNA ligase</fullName>
        <ecNumber evidence="2">6.1.1.4</ecNumber>
    </recommendedName>
    <alternativeName>
        <fullName evidence="8">Leucyl-tRNA synthetase</fullName>
    </alternativeName>
</protein>
<dbReference type="PANTHER" id="PTHR43740:SF2">
    <property type="entry name" value="LEUCINE--TRNA LIGASE, MITOCHONDRIAL"/>
    <property type="match status" value="1"/>
</dbReference>
<dbReference type="PRINTS" id="PR00985">
    <property type="entry name" value="TRNASYNTHLEU"/>
</dbReference>
<dbReference type="Gene3D" id="3.10.20.590">
    <property type="match status" value="1"/>
</dbReference>
<comment type="caution">
    <text evidence="15">The sequence shown here is derived from an EMBL/GenBank/DDBJ whole genome shotgun (WGS) entry which is preliminary data.</text>
</comment>
<evidence type="ECO:0000256" key="6">
    <source>
        <dbReference type="ARBA" id="ARBA00022917"/>
    </source>
</evidence>
<evidence type="ECO:0000259" key="11">
    <source>
        <dbReference type="Pfam" id="PF00133"/>
    </source>
</evidence>
<dbReference type="Pfam" id="PF00133">
    <property type="entry name" value="tRNA-synt_1"/>
    <property type="match status" value="1"/>
</dbReference>
<keyword evidence="16" id="KW-1185">Reference proteome</keyword>
<keyword evidence="4 10" id="KW-0547">Nucleotide-binding</keyword>
<dbReference type="InterPro" id="IPR009008">
    <property type="entry name" value="Val/Leu/Ile-tRNA-synth_edit"/>
</dbReference>
<dbReference type="PROSITE" id="PS00178">
    <property type="entry name" value="AA_TRNA_LIGASE_I"/>
    <property type="match status" value="1"/>
</dbReference>
<keyword evidence="6 10" id="KW-0648">Protein biosynthesis</keyword>
<dbReference type="SUPFAM" id="SSF50677">
    <property type="entry name" value="ValRS/IleRS/LeuRS editing domain"/>
    <property type="match status" value="1"/>
</dbReference>
<evidence type="ECO:0000256" key="4">
    <source>
        <dbReference type="ARBA" id="ARBA00022741"/>
    </source>
</evidence>
<dbReference type="InterPro" id="IPR013155">
    <property type="entry name" value="M/V/L/I-tRNA-synth_anticd-bd"/>
</dbReference>
<evidence type="ECO:0000256" key="2">
    <source>
        <dbReference type="ARBA" id="ARBA00013164"/>
    </source>
</evidence>
<dbReference type="InterPro" id="IPR002300">
    <property type="entry name" value="aa-tRNA-synth_Ia"/>
</dbReference>
<dbReference type="Gene3D" id="1.10.730.10">
    <property type="entry name" value="Isoleucyl-tRNA Synthetase, Domain 1"/>
    <property type="match status" value="1"/>
</dbReference>
<proteinExistence type="inferred from homology"/>
<dbReference type="InterPro" id="IPR015413">
    <property type="entry name" value="Methionyl/Leucyl_tRNA_Synth"/>
</dbReference>
<evidence type="ECO:0000313" key="16">
    <source>
        <dbReference type="Proteomes" id="UP001521222"/>
    </source>
</evidence>
<dbReference type="InterPro" id="IPR001412">
    <property type="entry name" value="aa-tRNA-synth_I_CS"/>
</dbReference>
<evidence type="ECO:0000256" key="10">
    <source>
        <dbReference type="RuleBase" id="RU363035"/>
    </source>
</evidence>
<dbReference type="EC" id="6.1.1.4" evidence="2"/>
<evidence type="ECO:0000313" key="15">
    <source>
        <dbReference type="EMBL" id="KAL1607317.1"/>
    </source>
</evidence>
<feature type="domain" description="Methionyl/Leucyl tRNA synthetase" evidence="13">
    <location>
        <begin position="78"/>
        <end position="212"/>
    </location>
</feature>
<dbReference type="Pfam" id="PF13603">
    <property type="entry name" value="tRNA-synt_1_2"/>
    <property type="match status" value="1"/>
</dbReference>
<evidence type="ECO:0000259" key="12">
    <source>
        <dbReference type="Pfam" id="PF08264"/>
    </source>
</evidence>
<gene>
    <name evidence="15" type="ORF">SLS59_002282</name>
</gene>
<dbReference type="SUPFAM" id="SSF52374">
    <property type="entry name" value="Nucleotidylyl transferase"/>
    <property type="match status" value="1"/>
</dbReference>
<dbReference type="InterPro" id="IPR009080">
    <property type="entry name" value="tRNAsynth_Ia_anticodon-bd"/>
</dbReference>
<comment type="catalytic activity">
    <reaction evidence="9">
        <text>tRNA(Leu) + L-leucine + ATP = L-leucyl-tRNA(Leu) + AMP + diphosphate</text>
        <dbReference type="Rhea" id="RHEA:11688"/>
        <dbReference type="Rhea" id="RHEA-COMP:9613"/>
        <dbReference type="Rhea" id="RHEA-COMP:9622"/>
        <dbReference type="ChEBI" id="CHEBI:30616"/>
        <dbReference type="ChEBI" id="CHEBI:33019"/>
        <dbReference type="ChEBI" id="CHEBI:57427"/>
        <dbReference type="ChEBI" id="CHEBI:78442"/>
        <dbReference type="ChEBI" id="CHEBI:78494"/>
        <dbReference type="ChEBI" id="CHEBI:456215"/>
        <dbReference type="EC" id="6.1.1.4"/>
    </reaction>
</comment>
<keyword evidence="7 10" id="KW-0030">Aminoacyl-tRNA synthetase</keyword>
<comment type="similarity">
    <text evidence="1 10">Belongs to the class-I aminoacyl-tRNA synthetase family.</text>
</comment>
<evidence type="ECO:0000256" key="3">
    <source>
        <dbReference type="ARBA" id="ARBA00022598"/>
    </source>
</evidence>
<dbReference type="InterPro" id="IPR025709">
    <property type="entry name" value="Leu_tRNA-synth_edit"/>
</dbReference>
<organism evidence="15 16">
    <name type="scientific">Nothophoma quercina</name>
    <dbReference type="NCBI Taxonomy" id="749835"/>
    <lineage>
        <taxon>Eukaryota</taxon>
        <taxon>Fungi</taxon>
        <taxon>Dikarya</taxon>
        <taxon>Ascomycota</taxon>
        <taxon>Pezizomycotina</taxon>
        <taxon>Dothideomycetes</taxon>
        <taxon>Pleosporomycetidae</taxon>
        <taxon>Pleosporales</taxon>
        <taxon>Pleosporineae</taxon>
        <taxon>Didymellaceae</taxon>
        <taxon>Nothophoma</taxon>
    </lineage>
</organism>
<dbReference type="Pfam" id="PF09334">
    <property type="entry name" value="tRNA-synt_1g"/>
    <property type="match status" value="1"/>
</dbReference>
<dbReference type="CDD" id="cd00812">
    <property type="entry name" value="LeuRS_core"/>
    <property type="match status" value="1"/>
</dbReference>
<name>A0ABR3RTP7_9PLEO</name>
<dbReference type="Gene3D" id="3.40.50.620">
    <property type="entry name" value="HUPs"/>
    <property type="match status" value="2"/>
</dbReference>
<evidence type="ECO:0000256" key="5">
    <source>
        <dbReference type="ARBA" id="ARBA00022840"/>
    </source>
</evidence>
<dbReference type="SUPFAM" id="SSF47323">
    <property type="entry name" value="Anticodon-binding domain of a subclass of class I aminoacyl-tRNA synthetases"/>
    <property type="match status" value="1"/>
</dbReference>
<evidence type="ECO:0000256" key="8">
    <source>
        <dbReference type="ARBA" id="ARBA00030520"/>
    </source>
</evidence>
<sequence>MRALSVYRLGWRPVPRHAVLPCARQASSWLTPLKARTSAAERTKIETLTGKWQPHWDKLAATGKEPKPTKGKAYVLPMFPYPSGTLHLGHLRVYTISDVLARFKRMNGYKVLHPIGWDAFGLPAENAAIERGVHPEKWTLQNIEAMKAQMKVMGGRWDWDAEIRTCDPDFYKHTQRIFLMLHERGLAYQAESLVNYDPVDKTVLANEQVDANGCSWRSGAKVQKLMLKQWFLKIKEFQGPLLEDLETLAENGRWPEKVLAMQKNWIGKSEGTELWFDIEDKVEGRWSSSLDVFTTRADTLPGVQYIAISLNHKIVKRLAEKDESLRAFISRAKDLPPDTKEGYRLAQVVAHNPLSKMIGTGESAIPVYAAPYVLDDYGSGAVMGVPGHDTRDHAFWRANAGNEPIKVVISEQKDTSTTQLLVGSKKDQATTARGYVAADIPEIGNMPSKKAVNAIVSKLQNLGDGSQSHSAKKVANWRLRDWLISRQRYWGTPIPIIHCQSCGPVPVPDADLPVELPSVPDSFFKDRTGNPLTDDENWKKTSCPKCGSAAERETDTMDTFMDSSWYFFRFLDPKNASAVVDPKKANEGMQVDLYVGGVEHAILHLLYARFISKFLATTPTWTKGDLVKGEPFKQLITQGMVHGETFTDPDNGRFLRPDEIDTSDKNKPKIKASGLTPNISFEKMSKSKYNGVDPGATIAEFGADATRAHMLFQAPVTDVLEWDIKKITGVQRWLHRVVRLSSAFWFPDKELDKFVLPKNIDEPLPSIISRYYNAKKKNAELATKTQDDLITGLKPDEAKLWTKTQKTIASVTESYSQSYSMNTIISDLMTLTNDIWDTPHASELTSWLKWSATIHLIRMLAPVAPGVAEEAWHNLHNYTTRDADRQFANIAPSVFTSGFPVADIAIIPQLNPFVTCVVQVDGKRKFDVEVRKGSDAISHGQKLKPGEPAAILEQIAQTPEGQEWLSRESGKLWAMSETKEEHLVYKEMPSDWKVVIVGNKLVNFVSPKKKVKKAAEAE</sequence>